<keyword evidence="4 9" id="KW-0808">Transferase</keyword>
<comment type="similarity">
    <text evidence="2 9">Belongs to the gluconokinase GntK/GntV family.</text>
</comment>
<keyword evidence="6 9" id="KW-0418">Kinase</keyword>
<gene>
    <name evidence="10" type="ORF">T9R20_03850</name>
</gene>
<organism evidence="10 11">
    <name type="scientific">Microbacterium invictum</name>
    <dbReference type="NCBI Taxonomy" id="515415"/>
    <lineage>
        <taxon>Bacteria</taxon>
        <taxon>Bacillati</taxon>
        <taxon>Actinomycetota</taxon>
        <taxon>Actinomycetes</taxon>
        <taxon>Micrococcales</taxon>
        <taxon>Microbacteriaceae</taxon>
        <taxon>Microbacterium</taxon>
    </lineage>
</organism>
<evidence type="ECO:0000256" key="7">
    <source>
        <dbReference type="ARBA" id="ARBA00022840"/>
    </source>
</evidence>
<comment type="catalytic activity">
    <reaction evidence="8 9">
        <text>D-gluconate + ATP = 6-phospho-D-gluconate + ADP + H(+)</text>
        <dbReference type="Rhea" id="RHEA:19433"/>
        <dbReference type="ChEBI" id="CHEBI:15378"/>
        <dbReference type="ChEBI" id="CHEBI:18391"/>
        <dbReference type="ChEBI" id="CHEBI:30616"/>
        <dbReference type="ChEBI" id="CHEBI:58759"/>
        <dbReference type="ChEBI" id="CHEBI:456216"/>
        <dbReference type="EC" id="2.7.1.12"/>
    </reaction>
</comment>
<accession>A0ABZ0VCZ2</accession>
<sequence>MSDVLRSPVVVMGVSGAGKTTVGIALAAALGAPFVDADDLHSDEAREKMARGEPLTDDDRWPWLARVAARLADVDQEATVIACSALKRAYRDALRAERPDIAFIHLTGTRGRVAERLRHRAGHFMPPALLESQLQTLEPLQADELGAAVSVEGDPEHVTRDAIDALRRLSVVEASTS</sequence>
<dbReference type="InterPro" id="IPR031322">
    <property type="entry name" value="Shikimate/glucono_kinase"/>
</dbReference>
<evidence type="ECO:0000256" key="1">
    <source>
        <dbReference type="ARBA" id="ARBA00004761"/>
    </source>
</evidence>
<dbReference type="PANTHER" id="PTHR43442">
    <property type="entry name" value="GLUCONOKINASE-RELATED"/>
    <property type="match status" value="1"/>
</dbReference>
<evidence type="ECO:0000256" key="8">
    <source>
        <dbReference type="ARBA" id="ARBA00048090"/>
    </source>
</evidence>
<evidence type="ECO:0000256" key="2">
    <source>
        <dbReference type="ARBA" id="ARBA00008420"/>
    </source>
</evidence>
<dbReference type="EMBL" id="CP139779">
    <property type="protein sequence ID" value="WQB71109.1"/>
    <property type="molecule type" value="Genomic_DNA"/>
</dbReference>
<dbReference type="NCBIfam" id="TIGR01313">
    <property type="entry name" value="therm_gnt_kin"/>
    <property type="match status" value="1"/>
</dbReference>
<dbReference type="InterPro" id="IPR006001">
    <property type="entry name" value="Therm_gnt_kin"/>
</dbReference>
<dbReference type="GO" id="GO:0046316">
    <property type="term" value="F:gluconokinase activity"/>
    <property type="evidence" value="ECO:0007669"/>
    <property type="project" value="UniProtKB-EC"/>
</dbReference>
<dbReference type="EC" id="2.7.1.12" evidence="3 9"/>
<evidence type="ECO:0000313" key="10">
    <source>
        <dbReference type="EMBL" id="WQB71109.1"/>
    </source>
</evidence>
<evidence type="ECO:0000256" key="6">
    <source>
        <dbReference type="ARBA" id="ARBA00022777"/>
    </source>
</evidence>
<protein>
    <recommendedName>
        <fullName evidence="3 9">Gluconokinase</fullName>
        <ecNumber evidence="3 9">2.7.1.12</ecNumber>
    </recommendedName>
</protein>
<keyword evidence="5 9" id="KW-0547">Nucleotide-binding</keyword>
<name>A0ABZ0VCZ2_9MICO</name>
<keyword evidence="7 9" id="KW-0067">ATP-binding</keyword>
<reference evidence="10 11" key="1">
    <citation type="submission" date="2023-06" db="EMBL/GenBank/DDBJ databases">
        <title>Rock-solubilizing bacteria, Microbacterium invictum, promotes re-establishment of vegetation in rocky wasteland by accelerating rock bio-weathering and reshaping soil bacterial community.</title>
        <authorList>
            <person name="Liu C."/>
        </authorList>
    </citation>
    <scope>NUCLEOTIDE SEQUENCE [LARGE SCALE GENOMIC DNA]</scope>
    <source>
        <strain evidence="10 11">X-18</strain>
    </source>
</reference>
<dbReference type="RefSeq" id="WP_322411227.1">
    <property type="nucleotide sequence ID" value="NZ_CP139779.1"/>
</dbReference>
<dbReference type="PANTHER" id="PTHR43442:SF3">
    <property type="entry name" value="GLUCONOKINASE-RELATED"/>
    <property type="match status" value="1"/>
</dbReference>
<dbReference type="Pfam" id="PF01202">
    <property type="entry name" value="SKI"/>
    <property type="match status" value="1"/>
</dbReference>
<dbReference type="Proteomes" id="UP001324533">
    <property type="component" value="Chromosome"/>
</dbReference>
<evidence type="ECO:0000313" key="11">
    <source>
        <dbReference type="Proteomes" id="UP001324533"/>
    </source>
</evidence>
<evidence type="ECO:0000256" key="5">
    <source>
        <dbReference type="ARBA" id="ARBA00022741"/>
    </source>
</evidence>
<comment type="pathway">
    <text evidence="1">Carbohydrate acid metabolism.</text>
</comment>
<evidence type="ECO:0000256" key="4">
    <source>
        <dbReference type="ARBA" id="ARBA00022679"/>
    </source>
</evidence>
<keyword evidence="11" id="KW-1185">Reference proteome</keyword>
<evidence type="ECO:0000256" key="9">
    <source>
        <dbReference type="RuleBase" id="RU363066"/>
    </source>
</evidence>
<evidence type="ECO:0000256" key="3">
    <source>
        <dbReference type="ARBA" id="ARBA00012054"/>
    </source>
</evidence>
<dbReference type="CDD" id="cd02021">
    <property type="entry name" value="GntK"/>
    <property type="match status" value="1"/>
</dbReference>
<dbReference type="SUPFAM" id="SSF52540">
    <property type="entry name" value="P-loop containing nucleoside triphosphate hydrolases"/>
    <property type="match status" value="1"/>
</dbReference>
<dbReference type="Gene3D" id="3.40.50.300">
    <property type="entry name" value="P-loop containing nucleotide triphosphate hydrolases"/>
    <property type="match status" value="1"/>
</dbReference>
<dbReference type="InterPro" id="IPR027417">
    <property type="entry name" value="P-loop_NTPase"/>
</dbReference>
<proteinExistence type="inferred from homology"/>